<evidence type="ECO:0000256" key="8">
    <source>
        <dbReference type="ARBA" id="ARBA00023049"/>
    </source>
</evidence>
<comment type="similarity">
    <text evidence="2 9">Belongs to the peptidase M18 family.</text>
</comment>
<keyword evidence="4 9" id="KW-0645">Protease</keyword>
<dbReference type="SUPFAM" id="SSF101821">
    <property type="entry name" value="Aminopeptidase/glucanase lid domain"/>
    <property type="match status" value="1"/>
</dbReference>
<dbReference type="InterPro" id="IPR001948">
    <property type="entry name" value="Peptidase_M18"/>
</dbReference>
<evidence type="ECO:0000313" key="11">
    <source>
        <dbReference type="EMBL" id="HIU40818.1"/>
    </source>
</evidence>
<dbReference type="PANTHER" id="PTHR28570">
    <property type="entry name" value="ASPARTYL AMINOPEPTIDASE"/>
    <property type="match status" value="1"/>
</dbReference>
<dbReference type="GO" id="GO:0008237">
    <property type="term" value="F:metallopeptidase activity"/>
    <property type="evidence" value="ECO:0007669"/>
    <property type="project" value="UniProtKB-KW"/>
</dbReference>
<comment type="caution">
    <text evidence="11">The sequence shown here is derived from an EMBL/GenBank/DDBJ whole genome shotgun (WGS) entry which is preliminary data.</text>
</comment>
<dbReference type="InterPro" id="IPR023358">
    <property type="entry name" value="Peptidase_M18_dom2"/>
</dbReference>
<dbReference type="EMBL" id="DVMT01000059">
    <property type="protein sequence ID" value="HIU40818.1"/>
    <property type="molecule type" value="Genomic_DNA"/>
</dbReference>
<gene>
    <name evidence="11" type="ORF">IAB68_05930</name>
</gene>
<dbReference type="Gene3D" id="3.40.630.10">
    <property type="entry name" value="Zn peptidases"/>
    <property type="match status" value="1"/>
</dbReference>
<dbReference type="PANTHER" id="PTHR28570:SF2">
    <property type="entry name" value="M18 FAMILY AMINOPEPTIDASE 1-RELATED"/>
    <property type="match status" value="1"/>
</dbReference>
<dbReference type="Proteomes" id="UP000824074">
    <property type="component" value="Unassembled WGS sequence"/>
</dbReference>
<evidence type="ECO:0000256" key="10">
    <source>
        <dbReference type="RuleBase" id="RU004387"/>
    </source>
</evidence>
<evidence type="ECO:0000256" key="5">
    <source>
        <dbReference type="ARBA" id="ARBA00022723"/>
    </source>
</evidence>
<evidence type="ECO:0000256" key="9">
    <source>
        <dbReference type="RuleBase" id="RU004386"/>
    </source>
</evidence>
<evidence type="ECO:0000256" key="7">
    <source>
        <dbReference type="ARBA" id="ARBA00022833"/>
    </source>
</evidence>
<dbReference type="PRINTS" id="PR00932">
    <property type="entry name" value="AMINO1PTASE"/>
</dbReference>
<sequence length="458" mass="50656">MEKDIINEKTSGWLKIDSNLKEKIFDFCKGYIKFLNVAKTEREASKEIISNLKDCGFKNINDVQSLKEKDKVYMINRDKSIYAAVIGSKNITEGVNLVGAHIDSPRLDLKPNPLYEDIKLALFKTHYYGGIKKYQWTTIPLSIHGVIVKPSGEKIEVEIGEKEDDPIFTITDILPHLAQEQYEKKVGKAVTGEDLNVLVGSIPNDDDKVKENIMNLLNEKYGIKEIDFYSSELEVVPAFKAKDLGFDRSMVAAYGQDDRVCAYATLKALTDANAKDKTIVSIFADKEEIGSVGNTGMCSQMFDLFINELLNKKGENTPGALNKTYCNSMMLSADVGAGIDPNYKSTAEENNASKIGFGVELNKYTGSGGKSGASDANAEFVAKVRRIFEEKSVKYQVSELGKVDLGGGGTIAYILADKGMDVIDCGVPVISMHSPYEVTSKFDIYSAYLAYKAFFEED</sequence>
<dbReference type="SUPFAM" id="SSF53187">
    <property type="entry name" value="Zn-dependent exopeptidases"/>
    <property type="match status" value="1"/>
</dbReference>
<evidence type="ECO:0000313" key="12">
    <source>
        <dbReference type="Proteomes" id="UP000824074"/>
    </source>
</evidence>
<dbReference type="GO" id="GO:0005737">
    <property type="term" value="C:cytoplasm"/>
    <property type="evidence" value="ECO:0007669"/>
    <property type="project" value="UniProtKB-ARBA"/>
</dbReference>
<dbReference type="FunFam" id="2.30.250.10:FF:000006">
    <property type="entry name" value="Probable M18 family aminopeptidase 1"/>
    <property type="match status" value="1"/>
</dbReference>
<keyword evidence="6 9" id="KW-0378">Hydrolase</keyword>
<evidence type="ECO:0000256" key="4">
    <source>
        <dbReference type="ARBA" id="ARBA00022670"/>
    </source>
</evidence>
<evidence type="ECO:0000256" key="1">
    <source>
        <dbReference type="ARBA" id="ARBA00001947"/>
    </source>
</evidence>
<keyword evidence="5 9" id="KW-0479">Metal-binding</keyword>
<dbReference type="Pfam" id="PF02127">
    <property type="entry name" value="Peptidase_M18"/>
    <property type="match status" value="1"/>
</dbReference>
<organism evidence="11 12">
    <name type="scientific">Candidatus Aphodocola excrementigallinarum</name>
    <dbReference type="NCBI Taxonomy" id="2840670"/>
    <lineage>
        <taxon>Bacteria</taxon>
        <taxon>Bacillati</taxon>
        <taxon>Bacillota</taxon>
        <taxon>Bacilli</taxon>
        <taxon>Candidatus Aphodocola</taxon>
    </lineage>
</organism>
<comment type="cofactor">
    <cofactor evidence="1 10">
        <name>Zn(2+)</name>
        <dbReference type="ChEBI" id="CHEBI:29105"/>
    </cofactor>
</comment>
<dbReference type="AlphaFoldDB" id="A0A9D1IPC1"/>
<dbReference type="GO" id="GO:0006508">
    <property type="term" value="P:proteolysis"/>
    <property type="evidence" value="ECO:0007669"/>
    <property type="project" value="UniProtKB-KW"/>
</dbReference>
<dbReference type="Gene3D" id="2.30.250.10">
    <property type="entry name" value="Aminopeptidase i, Domain 2"/>
    <property type="match status" value="1"/>
</dbReference>
<keyword evidence="3 9" id="KW-0031">Aminopeptidase</keyword>
<dbReference type="GO" id="GO:0004177">
    <property type="term" value="F:aminopeptidase activity"/>
    <property type="evidence" value="ECO:0007669"/>
    <property type="project" value="UniProtKB-KW"/>
</dbReference>
<evidence type="ECO:0000256" key="3">
    <source>
        <dbReference type="ARBA" id="ARBA00022438"/>
    </source>
</evidence>
<keyword evidence="8 9" id="KW-0482">Metalloprotease</keyword>
<proteinExistence type="inferred from homology"/>
<evidence type="ECO:0000256" key="6">
    <source>
        <dbReference type="ARBA" id="ARBA00022801"/>
    </source>
</evidence>
<dbReference type="EC" id="3.4.11.-" evidence="10"/>
<name>A0A9D1IPC1_9FIRM</name>
<protein>
    <recommendedName>
        <fullName evidence="10">M18 family aminopeptidase</fullName>
        <ecNumber evidence="10">3.4.11.-</ecNumber>
    </recommendedName>
</protein>
<accession>A0A9D1IPC1</accession>
<evidence type="ECO:0000256" key="2">
    <source>
        <dbReference type="ARBA" id="ARBA00008290"/>
    </source>
</evidence>
<reference evidence="11" key="2">
    <citation type="journal article" date="2021" name="PeerJ">
        <title>Extensive microbial diversity within the chicken gut microbiome revealed by metagenomics and culture.</title>
        <authorList>
            <person name="Gilroy R."/>
            <person name="Ravi A."/>
            <person name="Getino M."/>
            <person name="Pursley I."/>
            <person name="Horton D.L."/>
            <person name="Alikhan N.F."/>
            <person name="Baker D."/>
            <person name="Gharbi K."/>
            <person name="Hall N."/>
            <person name="Watson M."/>
            <person name="Adriaenssens E.M."/>
            <person name="Foster-Nyarko E."/>
            <person name="Jarju S."/>
            <person name="Secka A."/>
            <person name="Antonio M."/>
            <person name="Oren A."/>
            <person name="Chaudhuri R.R."/>
            <person name="La Ragione R."/>
            <person name="Hildebrand F."/>
            <person name="Pallen M.J."/>
        </authorList>
    </citation>
    <scope>NUCLEOTIDE SEQUENCE</scope>
    <source>
        <strain evidence="11">CHK193-30670</strain>
    </source>
</reference>
<dbReference type="NCBIfam" id="NF002600">
    <property type="entry name" value="PRK02256.1"/>
    <property type="match status" value="1"/>
</dbReference>
<reference evidence="11" key="1">
    <citation type="submission" date="2020-10" db="EMBL/GenBank/DDBJ databases">
        <authorList>
            <person name="Gilroy R."/>
        </authorList>
    </citation>
    <scope>NUCLEOTIDE SEQUENCE</scope>
    <source>
        <strain evidence="11">CHK193-30670</strain>
    </source>
</reference>
<keyword evidence="7 9" id="KW-0862">Zinc</keyword>
<dbReference type="GO" id="GO:0008270">
    <property type="term" value="F:zinc ion binding"/>
    <property type="evidence" value="ECO:0007669"/>
    <property type="project" value="InterPro"/>
</dbReference>